<protein>
    <recommendedName>
        <fullName evidence="3">Transmembrane protein</fullName>
    </recommendedName>
</protein>
<evidence type="ECO:0008006" key="3">
    <source>
        <dbReference type="Google" id="ProtNLM"/>
    </source>
</evidence>
<name>A0ABN9XIA4_9DINO</name>
<reference evidence="1" key="1">
    <citation type="submission" date="2023-10" db="EMBL/GenBank/DDBJ databases">
        <authorList>
            <person name="Chen Y."/>
            <person name="Shah S."/>
            <person name="Dougan E. K."/>
            <person name="Thang M."/>
            <person name="Chan C."/>
        </authorList>
    </citation>
    <scope>NUCLEOTIDE SEQUENCE [LARGE SCALE GENOMIC DNA]</scope>
</reference>
<evidence type="ECO:0000313" key="2">
    <source>
        <dbReference type="Proteomes" id="UP001189429"/>
    </source>
</evidence>
<proteinExistence type="predicted"/>
<keyword evidence="2" id="KW-1185">Reference proteome</keyword>
<comment type="caution">
    <text evidence="1">The sequence shown here is derived from an EMBL/GenBank/DDBJ whole genome shotgun (WGS) entry which is preliminary data.</text>
</comment>
<dbReference type="EMBL" id="CAUYUJ010020615">
    <property type="protein sequence ID" value="CAK0899487.1"/>
    <property type="molecule type" value="Genomic_DNA"/>
</dbReference>
<accession>A0ABN9XIA4</accession>
<dbReference type="Proteomes" id="UP001189429">
    <property type="component" value="Unassembled WGS sequence"/>
</dbReference>
<organism evidence="1 2">
    <name type="scientific">Prorocentrum cordatum</name>
    <dbReference type="NCBI Taxonomy" id="2364126"/>
    <lineage>
        <taxon>Eukaryota</taxon>
        <taxon>Sar</taxon>
        <taxon>Alveolata</taxon>
        <taxon>Dinophyceae</taxon>
        <taxon>Prorocentrales</taxon>
        <taxon>Prorocentraceae</taxon>
        <taxon>Prorocentrum</taxon>
    </lineage>
</organism>
<evidence type="ECO:0000313" key="1">
    <source>
        <dbReference type="EMBL" id="CAK0899487.1"/>
    </source>
</evidence>
<sequence length="163" mass="17742">MNSRCSFRGPGCLRPLRPTGNTWSAGRALPTDFVSFNIVIFEDCFMSVFAPRFRARAVPTASHCSLSTLAAPAAVRSVRGTETFGGQRSAAAGVFLFFCPRRRAECGHSKPCTTSGRVALAGAFTLLNSWDPPRILFFVFLCLAIHAHLSSKVGVRDNIRFTP</sequence>
<gene>
    <name evidence="1" type="ORF">PCOR1329_LOCUS76990</name>
</gene>